<name>A0ACC0RRQ7_POPTR</name>
<keyword evidence="2" id="KW-1185">Reference proteome</keyword>
<comment type="caution">
    <text evidence="1">The sequence shown here is derived from an EMBL/GenBank/DDBJ whole genome shotgun (WGS) entry which is preliminary data.</text>
</comment>
<proteinExistence type="predicted"/>
<evidence type="ECO:0000313" key="1">
    <source>
        <dbReference type="EMBL" id="KAI9379597.1"/>
    </source>
</evidence>
<dbReference type="Proteomes" id="UP000006729">
    <property type="component" value="Chromosome 17"/>
</dbReference>
<gene>
    <name evidence="1" type="ORF">POPTR_017G117230v4</name>
</gene>
<accession>A0ACC0RRQ7</accession>
<sequence>MLPLPMMTSDISYPFWGSNWPAYCGYPKLELNCRNQDLEITIKQLTYKVLHIQKPVTDSQRFPVRLCRKHLPHTPQHHLDSQFFELHI</sequence>
<reference evidence="1 2" key="1">
    <citation type="journal article" date="2006" name="Science">
        <title>The genome of black cottonwood, Populus trichocarpa (Torr. &amp; Gray).</title>
        <authorList>
            <person name="Tuskan G.A."/>
            <person name="Difazio S."/>
            <person name="Jansson S."/>
            <person name="Bohlmann J."/>
            <person name="Grigoriev I."/>
            <person name="Hellsten U."/>
            <person name="Putnam N."/>
            <person name="Ralph S."/>
            <person name="Rombauts S."/>
            <person name="Salamov A."/>
            <person name="Schein J."/>
            <person name="Sterck L."/>
            <person name="Aerts A."/>
            <person name="Bhalerao R.R."/>
            <person name="Bhalerao R.P."/>
            <person name="Blaudez D."/>
            <person name="Boerjan W."/>
            <person name="Brun A."/>
            <person name="Brunner A."/>
            <person name="Busov V."/>
            <person name="Campbell M."/>
            <person name="Carlson J."/>
            <person name="Chalot M."/>
            <person name="Chapman J."/>
            <person name="Chen G.L."/>
            <person name="Cooper D."/>
            <person name="Coutinho P.M."/>
            <person name="Couturier J."/>
            <person name="Covert S."/>
            <person name="Cronk Q."/>
            <person name="Cunningham R."/>
            <person name="Davis J."/>
            <person name="Degroeve S."/>
            <person name="Dejardin A."/>
            <person name="Depamphilis C."/>
            <person name="Detter J."/>
            <person name="Dirks B."/>
            <person name="Dubchak I."/>
            <person name="Duplessis S."/>
            <person name="Ehlting J."/>
            <person name="Ellis B."/>
            <person name="Gendler K."/>
            <person name="Goodstein D."/>
            <person name="Gribskov M."/>
            <person name="Grimwood J."/>
            <person name="Groover A."/>
            <person name="Gunter L."/>
            <person name="Hamberger B."/>
            <person name="Heinze B."/>
            <person name="Helariutta Y."/>
            <person name="Henrissat B."/>
            <person name="Holligan D."/>
            <person name="Holt R."/>
            <person name="Huang W."/>
            <person name="Islam-Faridi N."/>
            <person name="Jones S."/>
            <person name="Jones-Rhoades M."/>
            <person name="Jorgensen R."/>
            <person name="Joshi C."/>
            <person name="Kangasjarvi J."/>
            <person name="Karlsson J."/>
            <person name="Kelleher C."/>
            <person name="Kirkpatrick R."/>
            <person name="Kirst M."/>
            <person name="Kohler A."/>
            <person name="Kalluri U."/>
            <person name="Larimer F."/>
            <person name="Leebens-Mack J."/>
            <person name="Leple J.C."/>
            <person name="Locascio P."/>
            <person name="Lou Y."/>
            <person name="Lucas S."/>
            <person name="Martin F."/>
            <person name="Montanini B."/>
            <person name="Napoli C."/>
            <person name="Nelson D.R."/>
            <person name="Nelson C."/>
            <person name="Nieminen K."/>
            <person name="Nilsson O."/>
            <person name="Pereda V."/>
            <person name="Peter G."/>
            <person name="Philippe R."/>
            <person name="Pilate G."/>
            <person name="Poliakov A."/>
            <person name="Razumovskaya J."/>
            <person name="Richardson P."/>
            <person name="Rinaldi C."/>
            <person name="Ritland K."/>
            <person name="Rouze P."/>
            <person name="Ryaboy D."/>
            <person name="Schmutz J."/>
            <person name="Schrader J."/>
            <person name="Segerman B."/>
            <person name="Shin H."/>
            <person name="Siddiqui A."/>
            <person name="Sterky F."/>
            <person name="Terry A."/>
            <person name="Tsai C.J."/>
            <person name="Uberbacher E."/>
            <person name="Unneberg P."/>
            <person name="Vahala J."/>
            <person name="Wall K."/>
            <person name="Wessler S."/>
            <person name="Yang G."/>
            <person name="Yin T."/>
            <person name="Douglas C."/>
            <person name="Marra M."/>
            <person name="Sandberg G."/>
            <person name="Van de Peer Y."/>
            <person name="Rokhsar D."/>
        </authorList>
    </citation>
    <scope>NUCLEOTIDE SEQUENCE [LARGE SCALE GENOMIC DNA]</scope>
    <source>
        <strain evidence="2">cv. Nisqually</strain>
    </source>
</reference>
<dbReference type="EMBL" id="CM009306">
    <property type="protein sequence ID" value="KAI9379597.1"/>
    <property type="molecule type" value="Genomic_DNA"/>
</dbReference>
<protein>
    <submittedName>
        <fullName evidence="1">Uncharacterized protein</fullName>
    </submittedName>
</protein>
<evidence type="ECO:0000313" key="2">
    <source>
        <dbReference type="Proteomes" id="UP000006729"/>
    </source>
</evidence>
<organism evidence="1 2">
    <name type="scientific">Populus trichocarpa</name>
    <name type="common">Western balsam poplar</name>
    <name type="synonym">Populus balsamifera subsp. trichocarpa</name>
    <dbReference type="NCBI Taxonomy" id="3694"/>
    <lineage>
        <taxon>Eukaryota</taxon>
        <taxon>Viridiplantae</taxon>
        <taxon>Streptophyta</taxon>
        <taxon>Embryophyta</taxon>
        <taxon>Tracheophyta</taxon>
        <taxon>Spermatophyta</taxon>
        <taxon>Magnoliopsida</taxon>
        <taxon>eudicotyledons</taxon>
        <taxon>Gunneridae</taxon>
        <taxon>Pentapetalae</taxon>
        <taxon>rosids</taxon>
        <taxon>fabids</taxon>
        <taxon>Malpighiales</taxon>
        <taxon>Salicaceae</taxon>
        <taxon>Saliceae</taxon>
        <taxon>Populus</taxon>
    </lineage>
</organism>